<proteinExistence type="predicted"/>
<comment type="caution">
    <text evidence="2">The sequence shown here is derived from an EMBL/GenBank/DDBJ whole genome shotgun (WGS) entry which is preliminary data.</text>
</comment>
<reference evidence="2 3" key="1">
    <citation type="submission" date="2015-01" db="EMBL/GenBank/DDBJ databases">
        <title>Vibrio sp. C1 JCM 19231 whole genome shotgun sequence.</title>
        <authorList>
            <person name="Sawabe T."/>
            <person name="Meirelles P."/>
            <person name="Feng G."/>
            <person name="Sayaka M."/>
            <person name="Hattori M."/>
            <person name="Ohkuma M."/>
        </authorList>
    </citation>
    <scope>NUCLEOTIDE SEQUENCE [LARGE SCALE GENOMIC DNA]</scope>
    <source>
        <strain evidence="3">JCM 19231</strain>
    </source>
</reference>
<sequence length="83" mass="8824">MIPTEATEELISLVSEEADKLGLVYGWENAGGGSDGNFTANVGTPTLDGFGPMGAGFHSDKEYLLIDSIKPRIDLLANVLNRL</sequence>
<evidence type="ECO:0000313" key="3">
    <source>
        <dbReference type="Proteomes" id="UP000031671"/>
    </source>
</evidence>
<evidence type="ECO:0000313" key="2">
    <source>
        <dbReference type="EMBL" id="GAM57843.1"/>
    </source>
</evidence>
<dbReference type="GO" id="GO:0004180">
    <property type="term" value="F:carboxypeptidase activity"/>
    <property type="evidence" value="ECO:0007669"/>
    <property type="project" value="UniProtKB-KW"/>
</dbReference>
<accession>A0A0B8P3I4</accession>
<dbReference type="Pfam" id="PF01546">
    <property type="entry name" value="Peptidase_M20"/>
    <property type="match status" value="1"/>
</dbReference>
<keyword evidence="2" id="KW-0645">Protease</keyword>
<keyword evidence="1" id="KW-0378">Hydrolase</keyword>
<gene>
    <name evidence="2" type="ORF">JCM19231_4108</name>
</gene>
<dbReference type="InterPro" id="IPR002933">
    <property type="entry name" value="Peptidase_M20"/>
</dbReference>
<dbReference type="Proteomes" id="UP000031671">
    <property type="component" value="Unassembled WGS sequence"/>
</dbReference>
<keyword evidence="2" id="KW-0121">Carboxypeptidase</keyword>
<reference evidence="2 3" key="2">
    <citation type="submission" date="2015-01" db="EMBL/GenBank/DDBJ databases">
        <authorList>
            <consortium name="NBRP consortium"/>
            <person name="Sawabe T."/>
            <person name="Meirelles P."/>
            <person name="Feng G."/>
            <person name="Sayaka M."/>
            <person name="Hattori M."/>
            <person name="Ohkuma M."/>
        </authorList>
    </citation>
    <scope>NUCLEOTIDE SEQUENCE [LARGE SCALE GENOMIC DNA]</scope>
    <source>
        <strain evidence="3">JCM 19231</strain>
    </source>
</reference>
<dbReference type="Gene3D" id="3.40.630.10">
    <property type="entry name" value="Zn peptidases"/>
    <property type="match status" value="1"/>
</dbReference>
<organism evidence="2 3">
    <name type="scientific">Vibrio ishigakensis</name>
    <dbReference type="NCBI Taxonomy" id="1481914"/>
    <lineage>
        <taxon>Bacteria</taxon>
        <taxon>Pseudomonadati</taxon>
        <taxon>Pseudomonadota</taxon>
        <taxon>Gammaproteobacteria</taxon>
        <taxon>Vibrionales</taxon>
        <taxon>Vibrionaceae</taxon>
        <taxon>Vibrio</taxon>
    </lineage>
</organism>
<dbReference type="SUPFAM" id="SSF53187">
    <property type="entry name" value="Zn-dependent exopeptidases"/>
    <property type="match status" value="1"/>
</dbReference>
<evidence type="ECO:0000256" key="1">
    <source>
        <dbReference type="ARBA" id="ARBA00022801"/>
    </source>
</evidence>
<dbReference type="EMBL" id="BBRZ01000066">
    <property type="protein sequence ID" value="GAM57843.1"/>
    <property type="molecule type" value="Genomic_DNA"/>
</dbReference>
<name>A0A0B8P3I4_9VIBR</name>
<protein>
    <submittedName>
        <fullName evidence="2">Putative carboxypeptidase G2</fullName>
    </submittedName>
</protein>
<dbReference type="AlphaFoldDB" id="A0A0B8P3I4"/>
<keyword evidence="3" id="KW-1185">Reference proteome</keyword>